<evidence type="ECO:0000313" key="8">
    <source>
        <dbReference type="Proteomes" id="UP000034845"/>
    </source>
</evidence>
<dbReference type="InterPro" id="IPR000962">
    <property type="entry name" value="Znf_DskA_TraR"/>
</dbReference>
<evidence type="ECO:0000256" key="4">
    <source>
        <dbReference type="PROSITE-ProRule" id="PRU00510"/>
    </source>
</evidence>
<evidence type="ECO:0000256" key="5">
    <source>
        <dbReference type="SAM" id="MobiDB-lite"/>
    </source>
</evidence>
<keyword evidence="2" id="KW-0863">Zinc-finger</keyword>
<dbReference type="PANTHER" id="PTHR33823">
    <property type="entry name" value="RNA POLYMERASE-BINDING TRANSCRIPTION FACTOR DKSA-RELATED"/>
    <property type="match status" value="1"/>
</dbReference>
<dbReference type="PANTHER" id="PTHR33823:SF4">
    <property type="entry name" value="GENERAL STRESS PROTEIN 16O"/>
    <property type="match status" value="1"/>
</dbReference>
<keyword evidence="1" id="KW-0479">Metal-binding</keyword>
<dbReference type="SUPFAM" id="SSF57716">
    <property type="entry name" value="Glucocorticoid receptor-like (DNA-binding domain)"/>
    <property type="match status" value="1"/>
</dbReference>
<name>A0A0G0PVY8_YANXG</name>
<dbReference type="AlphaFoldDB" id="A0A0G0PVY8"/>
<organism evidence="7 8">
    <name type="scientific">Yanofskybacteria sp. (strain GW2011_GWA1_39_13)</name>
    <dbReference type="NCBI Taxonomy" id="1619019"/>
    <lineage>
        <taxon>Bacteria</taxon>
        <taxon>Candidatus Yanofskyibacteriota</taxon>
    </lineage>
</organism>
<feature type="domain" description="Zinc finger DksA/TraR C4-type" evidence="6">
    <location>
        <begin position="91"/>
        <end position="125"/>
    </location>
</feature>
<keyword evidence="3" id="KW-0862">Zinc</keyword>
<feature type="zinc finger region" description="dksA C4-type" evidence="4">
    <location>
        <begin position="96"/>
        <end position="120"/>
    </location>
</feature>
<dbReference type="Proteomes" id="UP000034845">
    <property type="component" value="Unassembled WGS sequence"/>
</dbReference>
<evidence type="ECO:0000256" key="3">
    <source>
        <dbReference type="ARBA" id="ARBA00022833"/>
    </source>
</evidence>
<feature type="region of interest" description="Disordered" evidence="5">
    <location>
        <begin position="38"/>
        <end position="59"/>
    </location>
</feature>
<dbReference type="GO" id="GO:0008270">
    <property type="term" value="F:zinc ion binding"/>
    <property type="evidence" value="ECO:0007669"/>
    <property type="project" value="UniProtKB-KW"/>
</dbReference>
<evidence type="ECO:0000256" key="2">
    <source>
        <dbReference type="ARBA" id="ARBA00022771"/>
    </source>
</evidence>
<dbReference type="Gene3D" id="1.20.120.910">
    <property type="entry name" value="DksA, coiled-coil domain"/>
    <property type="match status" value="1"/>
</dbReference>
<comment type="caution">
    <text evidence="7">The sequence shown here is derived from an EMBL/GenBank/DDBJ whole genome shotgun (WGS) entry which is preliminary data.</text>
</comment>
<dbReference type="PROSITE" id="PS51128">
    <property type="entry name" value="ZF_DKSA_2"/>
    <property type="match status" value="1"/>
</dbReference>
<evidence type="ECO:0000313" key="7">
    <source>
        <dbReference type="EMBL" id="KKR02330.1"/>
    </source>
</evidence>
<protein>
    <submittedName>
        <fullName evidence="7">DnaK suppressor protein (Modular protein)</fullName>
    </submittedName>
</protein>
<reference evidence="7 8" key="1">
    <citation type="journal article" date="2015" name="Nature">
        <title>rRNA introns, odd ribosomes, and small enigmatic genomes across a large radiation of phyla.</title>
        <authorList>
            <person name="Brown C.T."/>
            <person name="Hug L.A."/>
            <person name="Thomas B.C."/>
            <person name="Sharon I."/>
            <person name="Castelle C.J."/>
            <person name="Singh A."/>
            <person name="Wilkins M.J."/>
            <person name="Williams K.H."/>
            <person name="Banfield J.F."/>
        </authorList>
    </citation>
    <scope>NUCLEOTIDE SEQUENCE [LARGE SCALE GENOMIC DNA]</scope>
    <source>
        <strain evidence="8">GW2011_GWA1_39_13</strain>
    </source>
</reference>
<dbReference type="Pfam" id="PF01258">
    <property type="entry name" value="zf-dskA_traR"/>
    <property type="match status" value="1"/>
</dbReference>
<dbReference type="SUPFAM" id="SSF109635">
    <property type="entry name" value="DnaK suppressor protein DksA, alpha-hairpin domain"/>
    <property type="match status" value="1"/>
</dbReference>
<dbReference type="EMBL" id="LBWF01000004">
    <property type="protein sequence ID" value="KKR02330.1"/>
    <property type="molecule type" value="Genomic_DNA"/>
</dbReference>
<sequence length="148" mass="16936">MPSKKQTVPTASPRYDELKRMLVERQREILAEVQGKIRDVRTEGSEKEHKATGPGENSDVDIQEDIEFALIQMKAETLAKINEALSRLEEGTYGHCFECGEEIAQPRLRALPFAVRCKDCEEAREIVQQRERIQARRASSNLGFDFRS</sequence>
<gene>
    <name evidence="7" type="ORF">UT29_C0004G0023</name>
</gene>
<dbReference type="InterPro" id="IPR037187">
    <property type="entry name" value="DnaK_N"/>
</dbReference>
<proteinExistence type="predicted"/>
<evidence type="ECO:0000256" key="1">
    <source>
        <dbReference type="ARBA" id="ARBA00022723"/>
    </source>
</evidence>
<evidence type="ECO:0000259" key="6">
    <source>
        <dbReference type="Pfam" id="PF01258"/>
    </source>
</evidence>
<feature type="compositionally biased region" description="Basic and acidic residues" evidence="5">
    <location>
        <begin position="38"/>
        <end position="51"/>
    </location>
</feature>
<accession>A0A0G0PVY8</accession>